<keyword evidence="9" id="KW-0793">Thylakoid</keyword>
<evidence type="ECO:0000256" key="7">
    <source>
        <dbReference type="ARBA" id="ARBA00022982"/>
    </source>
</evidence>
<dbReference type="InterPro" id="IPR036909">
    <property type="entry name" value="Cyt_c-like_dom_sf"/>
</dbReference>
<dbReference type="SUPFAM" id="SSF46626">
    <property type="entry name" value="Cytochrome c"/>
    <property type="match status" value="1"/>
</dbReference>
<dbReference type="AlphaFoldDB" id="A0A061RGC9"/>
<dbReference type="EMBL" id="GBEZ01016556">
    <property type="protein sequence ID" value="JAC69700.1"/>
    <property type="molecule type" value="Transcribed_RNA"/>
</dbReference>
<dbReference type="PROSITE" id="PS51007">
    <property type="entry name" value="CYTC"/>
    <property type="match status" value="1"/>
</dbReference>
<dbReference type="GO" id="GO:0009055">
    <property type="term" value="F:electron transfer activity"/>
    <property type="evidence" value="ECO:0007669"/>
    <property type="project" value="InterPro"/>
</dbReference>
<evidence type="ECO:0000256" key="1">
    <source>
        <dbReference type="ARBA" id="ARBA00002347"/>
    </source>
</evidence>
<keyword evidence="7" id="KW-0249">Electron transport</keyword>
<proteinExistence type="inferred from homology"/>
<evidence type="ECO:0000256" key="10">
    <source>
        <dbReference type="ARBA" id="ARBA00030448"/>
    </source>
</evidence>
<evidence type="ECO:0000313" key="15">
    <source>
        <dbReference type="EMBL" id="JAC69700.1"/>
    </source>
</evidence>
<organism evidence="15">
    <name type="scientific">Tetraselmis sp. GSL018</name>
    <dbReference type="NCBI Taxonomy" id="582737"/>
    <lineage>
        <taxon>Eukaryota</taxon>
        <taxon>Viridiplantae</taxon>
        <taxon>Chlorophyta</taxon>
        <taxon>core chlorophytes</taxon>
        <taxon>Chlorodendrophyceae</taxon>
        <taxon>Chlorodendrales</taxon>
        <taxon>Chlorodendraceae</taxon>
        <taxon>Tetraselmis</taxon>
    </lineage>
</organism>
<sequence length="165" mass="17868">NNGNLRLDASMKCLCRSEKVERSQFRCEKQRTRVSVTGKESREGAHRALRQLLWTAAASATLVVSPPTIAASPAENFLAKCVGCHAGGGNVVQAGATLKEVDLSRNGVNGPEELFNIIYSGKGKMPGYGEGCTPRGKCTFATRMTEEEVKEMVDYVLDQASKGWQ</sequence>
<comment type="similarity">
    <text evidence="2">Belongs to the cytochrome c family. PetJ subfamily.</text>
</comment>
<evidence type="ECO:0000256" key="3">
    <source>
        <dbReference type="ARBA" id="ARBA00022448"/>
    </source>
</evidence>
<accession>A0A061RGC9</accession>
<dbReference type="GO" id="GO:0020037">
    <property type="term" value="F:heme binding"/>
    <property type="evidence" value="ECO:0007669"/>
    <property type="project" value="InterPro"/>
</dbReference>
<dbReference type="Pfam" id="PF13442">
    <property type="entry name" value="Cytochrome_CBB3"/>
    <property type="match status" value="1"/>
</dbReference>
<dbReference type="InterPro" id="IPR009056">
    <property type="entry name" value="Cyt_c-like_dom"/>
</dbReference>
<evidence type="ECO:0000256" key="6">
    <source>
        <dbReference type="ARBA" id="ARBA00022723"/>
    </source>
</evidence>
<evidence type="ECO:0000256" key="13">
    <source>
        <dbReference type="PROSITE-ProRule" id="PRU00433"/>
    </source>
</evidence>
<evidence type="ECO:0000256" key="11">
    <source>
        <dbReference type="ARBA" id="ARBA00031247"/>
    </source>
</evidence>
<evidence type="ECO:0000256" key="2">
    <source>
        <dbReference type="ARBA" id="ARBA00009650"/>
    </source>
</evidence>
<evidence type="ECO:0000256" key="4">
    <source>
        <dbReference type="ARBA" id="ARBA00022531"/>
    </source>
</evidence>
<keyword evidence="6 13" id="KW-0479">Metal-binding</keyword>
<dbReference type="FunFam" id="1.10.760.10:FF:000021">
    <property type="entry name" value="Cytochrome c6, chloroplastic"/>
    <property type="match status" value="1"/>
</dbReference>
<evidence type="ECO:0000256" key="12">
    <source>
        <dbReference type="ARBA" id="ARBA00033211"/>
    </source>
</evidence>
<dbReference type="Gene3D" id="1.10.760.10">
    <property type="entry name" value="Cytochrome c-like domain"/>
    <property type="match status" value="1"/>
</dbReference>
<protein>
    <recommendedName>
        <fullName evidence="12">Cytochrome c-553</fullName>
    </recommendedName>
    <alternativeName>
        <fullName evidence="11">Cytochrome c553</fullName>
    </alternativeName>
    <alternativeName>
        <fullName evidence="10">Soluble cytochrome f</fullName>
    </alternativeName>
</protein>
<evidence type="ECO:0000256" key="9">
    <source>
        <dbReference type="ARBA" id="ARBA00023078"/>
    </source>
</evidence>
<dbReference type="GO" id="GO:0005506">
    <property type="term" value="F:iron ion binding"/>
    <property type="evidence" value="ECO:0007669"/>
    <property type="project" value="InterPro"/>
</dbReference>
<comment type="function">
    <text evidence="1">Functions as an electron carrier between membrane-bound cytochrome b6-f and photosystem I in oxygenic photosynthesis.</text>
</comment>
<dbReference type="PANTHER" id="PTHR34688:SF2">
    <property type="entry name" value="CYTOCHROME C6, CHLOROPLASTIC"/>
    <property type="match status" value="1"/>
</dbReference>
<reference evidence="15" key="1">
    <citation type="submission" date="2014-05" db="EMBL/GenBank/DDBJ databases">
        <title>The transcriptome of the halophilic microalga Tetraselmis sp. GSL018 isolated from the Great Salt Lake, Utah.</title>
        <authorList>
            <person name="Jinkerson R.E."/>
            <person name="D'Adamo S."/>
            <person name="Posewitz M.C."/>
        </authorList>
    </citation>
    <scope>NUCLEOTIDE SEQUENCE</scope>
    <source>
        <strain evidence="15">GSL018</strain>
    </source>
</reference>
<keyword evidence="5 13" id="KW-0349">Heme</keyword>
<dbReference type="GO" id="GO:0015979">
    <property type="term" value="P:photosynthesis"/>
    <property type="evidence" value="ECO:0007669"/>
    <property type="project" value="UniProtKB-KW"/>
</dbReference>
<dbReference type="PANTHER" id="PTHR34688">
    <property type="entry name" value="CYTOCHROME C6, CHLOROPLASTIC"/>
    <property type="match status" value="1"/>
</dbReference>
<keyword evidence="3" id="KW-0813">Transport</keyword>
<keyword evidence="8 13" id="KW-0408">Iron</keyword>
<evidence type="ECO:0000259" key="14">
    <source>
        <dbReference type="PROSITE" id="PS51007"/>
    </source>
</evidence>
<feature type="non-terminal residue" evidence="15">
    <location>
        <position position="1"/>
    </location>
</feature>
<keyword evidence="4" id="KW-0602">Photosynthesis</keyword>
<feature type="domain" description="Cytochrome c" evidence="14">
    <location>
        <begin position="68"/>
        <end position="160"/>
    </location>
</feature>
<name>A0A061RGC9_9CHLO</name>
<gene>
    <name evidence="15" type="primary">PETJ</name>
    <name evidence="15" type="ORF">TSPGSL018_5750</name>
</gene>
<dbReference type="InterPro" id="IPR023655">
    <property type="entry name" value="Cyt_C6"/>
</dbReference>
<evidence type="ECO:0000256" key="5">
    <source>
        <dbReference type="ARBA" id="ARBA00022617"/>
    </source>
</evidence>
<evidence type="ECO:0000256" key="8">
    <source>
        <dbReference type="ARBA" id="ARBA00023004"/>
    </source>
</evidence>